<dbReference type="EMBL" id="OX459119">
    <property type="protein sequence ID" value="CAI9094741.1"/>
    <property type="molecule type" value="Genomic_DNA"/>
</dbReference>
<organism evidence="2 3">
    <name type="scientific">Oldenlandia corymbosa var. corymbosa</name>
    <dbReference type="NCBI Taxonomy" id="529605"/>
    <lineage>
        <taxon>Eukaryota</taxon>
        <taxon>Viridiplantae</taxon>
        <taxon>Streptophyta</taxon>
        <taxon>Embryophyta</taxon>
        <taxon>Tracheophyta</taxon>
        <taxon>Spermatophyta</taxon>
        <taxon>Magnoliopsida</taxon>
        <taxon>eudicotyledons</taxon>
        <taxon>Gunneridae</taxon>
        <taxon>Pentapetalae</taxon>
        <taxon>asterids</taxon>
        <taxon>lamiids</taxon>
        <taxon>Gentianales</taxon>
        <taxon>Rubiaceae</taxon>
        <taxon>Rubioideae</taxon>
        <taxon>Spermacoceae</taxon>
        <taxon>Hedyotis-Oldenlandia complex</taxon>
        <taxon>Oldenlandia</taxon>
    </lineage>
</organism>
<feature type="compositionally biased region" description="Acidic residues" evidence="1">
    <location>
        <begin position="49"/>
        <end position="58"/>
    </location>
</feature>
<evidence type="ECO:0000313" key="2">
    <source>
        <dbReference type="EMBL" id="CAI9094741.1"/>
    </source>
</evidence>
<proteinExistence type="predicted"/>
<evidence type="ECO:0000313" key="3">
    <source>
        <dbReference type="Proteomes" id="UP001161247"/>
    </source>
</evidence>
<keyword evidence="3" id="KW-1185">Reference proteome</keyword>
<name>A0AAV1CH16_OLDCO</name>
<feature type="region of interest" description="Disordered" evidence="1">
    <location>
        <begin position="45"/>
        <end position="71"/>
    </location>
</feature>
<sequence length="104" mass="12339">MEGFEDEKWDWFEIINACVILHNLIRVEEPNDPLLEEVDHEILNRVNPDGDDQNEEEQNQPNMQGGVNVEDSDRITLVQSTHEWTRFRDALAQAMFIDYQNRLR</sequence>
<dbReference type="AlphaFoldDB" id="A0AAV1CH16"/>
<protein>
    <submittedName>
        <fullName evidence="2">OLC1v1030528C1</fullName>
    </submittedName>
</protein>
<gene>
    <name evidence="2" type="ORF">OLC1_LOCUS5844</name>
</gene>
<evidence type="ECO:0000256" key="1">
    <source>
        <dbReference type="SAM" id="MobiDB-lite"/>
    </source>
</evidence>
<dbReference type="Proteomes" id="UP001161247">
    <property type="component" value="Chromosome 2"/>
</dbReference>
<reference evidence="2" key="1">
    <citation type="submission" date="2023-03" db="EMBL/GenBank/DDBJ databases">
        <authorList>
            <person name="Julca I."/>
        </authorList>
    </citation>
    <scope>NUCLEOTIDE SEQUENCE</scope>
</reference>
<accession>A0AAV1CH16</accession>